<dbReference type="EMBL" id="QWIR01000058">
    <property type="protein sequence ID" value="RMY89895.1"/>
    <property type="molecule type" value="Genomic_DNA"/>
</dbReference>
<keyword evidence="3" id="KW-0732">Signal</keyword>
<dbReference type="GO" id="GO:0009277">
    <property type="term" value="C:fungal-type cell wall"/>
    <property type="evidence" value="ECO:0007669"/>
    <property type="project" value="TreeGrafter"/>
</dbReference>
<dbReference type="PANTHER" id="PTHR47965:SF101">
    <property type="entry name" value="HYPOTHETICAL ASPARTYL PROTEASE (EUROFUNG)-RELATED"/>
    <property type="match status" value="1"/>
</dbReference>
<dbReference type="PRINTS" id="PR00792">
    <property type="entry name" value="PEPSIN"/>
</dbReference>
<feature type="compositionally biased region" description="Gly residues" evidence="9">
    <location>
        <begin position="1060"/>
        <end position="1075"/>
    </location>
</feature>
<feature type="compositionally biased region" description="Acidic residues" evidence="9">
    <location>
        <begin position="1046"/>
        <end position="1059"/>
    </location>
</feature>
<evidence type="ECO:0000313" key="11">
    <source>
        <dbReference type="EMBL" id="RMY89895.1"/>
    </source>
</evidence>
<dbReference type="InterPro" id="IPR033876">
    <property type="entry name" value="SAP-like"/>
</dbReference>
<dbReference type="GO" id="GO:0031505">
    <property type="term" value="P:fungal-type cell wall organization"/>
    <property type="evidence" value="ECO:0007669"/>
    <property type="project" value="TreeGrafter"/>
</dbReference>
<evidence type="ECO:0000256" key="3">
    <source>
        <dbReference type="ARBA" id="ARBA00022729"/>
    </source>
</evidence>
<keyword evidence="7" id="KW-1015">Disulfide bond</keyword>
<dbReference type="InterPro" id="IPR021109">
    <property type="entry name" value="Peptidase_aspartic_dom_sf"/>
</dbReference>
<keyword evidence="2 8" id="KW-0645">Protease</keyword>
<dbReference type="InterPro" id="IPR001969">
    <property type="entry name" value="Aspartic_peptidase_AS"/>
</dbReference>
<proteinExistence type="inferred from homology"/>
<evidence type="ECO:0000259" key="10">
    <source>
        <dbReference type="PROSITE" id="PS51767"/>
    </source>
</evidence>
<dbReference type="Pfam" id="PF00026">
    <property type="entry name" value="Asp"/>
    <property type="match status" value="1"/>
</dbReference>
<evidence type="ECO:0000256" key="4">
    <source>
        <dbReference type="ARBA" id="ARBA00022750"/>
    </source>
</evidence>
<evidence type="ECO:0000256" key="5">
    <source>
        <dbReference type="ARBA" id="ARBA00022801"/>
    </source>
</evidence>
<dbReference type="GO" id="GO:0004190">
    <property type="term" value="F:aspartic-type endopeptidase activity"/>
    <property type="evidence" value="ECO:0007669"/>
    <property type="project" value="UniProtKB-KW"/>
</dbReference>
<evidence type="ECO:0000256" key="2">
    <source>
        <dbReference type="ARBA" id="ARBA00022670"/>
    </source>
</evidence>
<dbReference type="GO" id="GO:0006508">
    <property type="term" value="P:proteolysis"/>
    <property type="evidence" value="ECO:0007669"/>
    <property type="project" value="UniProtKB-KW"/>
</dbReference>
<dbReference type="Proteomes" id="UP000268823">
    <property type="component" value="Unassembled WGS sequence"/>
</dbReference>
<dbReference type="VEuPathDB" id="FungiDB:BTJ68_12397"/>
<sequence length="1130" mass="119105">MQQPHNLTFGIELEFLCVYAPGSFTSCVPDPTILLPQYPDQPVSEAGAAIYHALLAAGIPATGHESLDEDINDPCPPYTRWSVTEDICNLSLTERLHLPPHHRVETVELSSRKLPFHPPCSWQNELYTILRLLHHLEQKTGCRFLTNSTTGLHVHVGHPSPGEKPSLRTAKNLLQLVTAFESRIDLLHAVNRIRDPVPEAEEDRGEEGGGGQILYAGPSFFHSVNGLTAPPSDSSVGAEAAKKANLFDWLATIERMDSYGCLASVLKIRDKERFPLSSYGGEGGSGKTSAYNFDNLLSSDEGLGQKEEEEEQEGTGTIEFRQHCGTLDFLSICAWTGLVVQMVWFCSCVRDEEFLGLLARKEQNARVSEVARAEEMRRKDYGYDAERSVAISSALVKDDAGGVRDTGPATAADEVCGGIEEHQSSKRGGYLGGIRDEGMPVSEAKLAKFRDLGSGSAGPGSFGTALPRISRLGLGKTSGCGSGQPKTRDASEAVGSWLDGQTPVRKAVDQEAMRKDHGRRTTGMLLTAAVVAATNVSALPEIAITKRDGELKASERARGVEKRADGDRTVETNVFDVRTWSTGGAYYANVTVGTPPQPQVVILDTGSADLYFDSTDAGTCQLTGKYACKGGTFSPDNSSTYQVVDPFPAFDTAFGDGSSATGEYGEDTVGIGNVRIEHVQFGLASSLYITTGYAVGLMGLGYSYIEAVDATDELYPNIPEVLRATGVTNSRLYSVYLNDLSDISGTILFGGIDPSKYTGNLATLNILPDAITGGIAMFLTTVTDLAITTDGETTDLFSGGSTGLDAYDAYDYSLPVLLDTGAAAWQVPSSRYTDYIAPAFPFVDPLGYCGCSHRQDDIHLTVTFGGEIPIRVPITDFLVPIYNTTTREPIPYTEDEDTCALLIVPAESNGYGFQVLGDAILRSMYVVFDLDNGQLSIAQAAEDNDAGATGTTSNPIPVPRGPDGIAAALSSASAAAADDYWSAESTQSWSIAPLVTAASATADLSATTAAGSTIGTATGSQAVPAGARVSDDGVPGGSDGIGELIGVDDDDDDDDDGENGGDGGDGDMGNGGSGESSGSSGSSSDSSSSGDSSSTSSGAAAAVRLGPEWRTDWISGIMILGVGAGMVFML</sequence>
<comment type="similarity">
    <text evidence="1 8">Belongs to the peptidase A1 family.</text>
</comment>
<dbReference type="GO" id="GO:0005576">
    <property type="term" value="C:extracellular region"/>
    <property type="evidence" value="ECO:0007669"/>
    <property type="project" value="TreeGrafter"/>
</dbReference>
<keyword evidence="5 8" id="KW-0378">Hydrolase</keyword>
<reference evidence="11 12" key="1">
    <citation type="journal article" date="2018" name="BMC Genomics">
        <title>Genomic evidence for intraspecific hybridization in a clonal and extremely halotolerant yeast.</title>
        <authorList>
            <person name="Gostincar C."/>
            <person name="Stajich J.E."/>
            <person name="Zupancic J."/>
            <person name="Zalar P."/>
            <person name="Gunde-Cimerman N."/>
        </authorList>
    </citation>
    <scope>NUCLEOTIDE SEQUENCE [LARGE SCALE GENOMIC DNA]</scope>
    <source>
        <strain evidence="11 12">EXF-2788</strain>
    </source>
</reference>
<dbReference type="OrthoDB" id="771136at2759"/>
<name>A0A3M7FM30_HORWE</name>
<feature type="disulfide bond" evidence="7">
    <location>
        <begin position="851"/>
        <end position="899"/>
    </location>
</feature>
<dbReference type="AlphaFoldDB" id="A0A3M7FM30"/>
<feature type="active site" evidence="6">
    <location>
        <position position="604"/>
    </location>
</feature>
<evidence type="ECO:0000256" key="1">
    <source>
        <dbReference type="ARBA" id="ARBA00007447"/>
    </source>
</evidence>
<dbReference type="PANTHER" id="PTHR47965">
    <property type="entry name" value="ASPARTYL PROTEASE-RELATED"/>
    <property type="match status" value="1"/>
</dbReference>
<evidence type="ECO:0000256" key="7">
    <source>
        <dbReference type="PIRSR" id="PIRSR601461-2"/>
    </source>
</evidence>
<feature type="compositionally biased region" description="Low complexity" evidence="9">
    <location>
        <begin position="1076"/>
        <end position="1098"/>
    </location>
</feature>
<dbReference type="Gene3D" id="2.40.70.10">
    <property type="entry name" value="Acid Proteases"/>
    <property type="match status" value="2"/>
</dbReference>
<organism evidence="11 12">
    <name type="scientific">Hortaea werneckii</name>
    <name type="common">Black yeast</name>
    <name type="synonym">Cladosporium werneckii</name>
    <dbReference type="NCBI Taxonomy" id="91943"/>
    <lineage>
        <taxon>Eukaryota</taxon>
        <taxon>Fungi</taxon>
        <taxon>Dikarya</taxon>
        <taxon>Ascomycota</taxon>
        <taxon>Pezizomycotina</taxon>
        <taxon>Dothideomycetes</taxon>
        <taxon>Dothideomycetidae</taxon>
        <taxon>Mycosphaerellales</taxon>
        <taxon>Teratosphaeriaceae</taxon>
        <taxon>Hortaea</taxon>
    </lineage>
</organism>
<dbReference type="SUPFAM" id="SSF50630">
    <property type="entry name" value="Acid proteases"/>
    <property type="match status" value="1"/>
</dbReference>
<dbReference type="PROSITE" id="PS51767">
    <property type="entry name" value="PEPTIDASE_A1"/>
    <property type="match status" value="1"/>
</dbReference>
<dbReference type="InterPro" id="IPR001461">
    <property type="entry name" value="Aspartic_peptidase_A1"/>
</dbReference>
<dbReference type="PROSITE" id="PS00141">
    <property type="entry name" value="ASP_PROTEASE"/>
    <property type="match status" value="1"/>
</dbReference>
<evidence type="ECO:0000256" key="8">
    <source>
        <dbReference type="RuleBase" id="RU000454"/>
    </source>
</evidence>
<evidence type="ECO:0000313" key="12">
    <source>
        <dbReference type="Proteomes" id="UP000268823"/>
    </source>
</evidence>
<comment type="caution">
    <text evidence="11">The sequence shown here is derived from an EMBL/GenBank/DDBJ whole genome shotgun (WGS) entry which is preliminary data.</text>
</comment>
<feature type="region of interest" description="Disordered" evidence="9">
    <location>
        <begin position="1014"/>
        <end position="1099"/>
    </location>
</feature>
<evidence type="ECO:0000256" key="6">
    <source>
        <dbReference type="PIRSR" id="PIRSR601461-1"/>
    </source>
</evidence>
<dbReference type="InterPro" id="IPR033121">
    <property type="entry name" value="PEPTIDASE_A1"/>
</dbReference>
<feature type="active site" evidence="6">
    <location>
        <position position="819"/>
    </location>
</feature>
<keyword evidence="4 8" id="KW-0064">Aspartyl protease</keyword>
<feature type="domain" description="Peptidase A1" evidence="10">
    <location>
        <begin position="586"/>
        <end position="938"/>
    </location>
</feature>
<gene>
    <name evidence="11" type="ORF">D0861_03968</name>
</gene>
<evidence type="ECO:0000256" key="9">
    <source>
        <dbReference type="SAM" id="MobiDB-lite"/>
    </source>
</evidence>
<accession>A0A3M7FM30</accession>
<dbReference type="CDD" id="cd05474">
    <property type="entry name" value="SAP_like"/>
    <property type="match status" value="1"/>
</dbReference>
<protein>
    <recommendedName>
        <fullName evidence="10">Peptidase A1 domain-containing protein</fullName>
    </recommendedName>
</protein>